<dbReference type="Proteomes" id="UP000183126">
    <property type="component" value="Chromosome I"/>
</dbReference>
<keyword evidence="6" id="KW-1185">Reference proteome</keyword>
<dbReference type="PATRIC" id="fig|200450.4.peg.3335"/>
<dbReference type="EMBL" id="JYLK01000003">
    <property type="protein sequence ID" value="KRP61879.1"/>
    <property type="molecule type" value="Genomic_DNA"/>
</dbReference>
<dbReference type="RefSeq" id="WP_057007269.1">
    <property type="nucleotide sequence ID" value="NZ_JYLK01000003.1"/>
</dbReference>
<organism evidence="3 5">
    <name type="scientific">Pseudomonas trivialis</name>
    <dbReference type="NCBI Taxonomy" id="200450"/>
    <lineage>
        <taxon>Bacteria</taxon>
        <taxon>Pseudomonadati</taxon>
        <taxon>Pseudomonadota</taxon>
        <taxon>Gammaproteobacteria</taxon>
        <taxon>Pseudomonadales</taxon>
        <taxon>Pseudomonadaceae</taxon>
        <taxon>Pseudomonas</taxon>
    </lineage>
</organism>
<dbReference type="CDD" id="cd14729">
    <property type="entry name" value="RtxA-like"/>
    <property type="match status" value="1"/>
</dbReference>
<evidence type="ECO:0000313" key="5">
    <source>
        <dbReference type="Proteomes" id="UP000052019"/>
    </source>
</evidence>
<gene>
    <name evidence="4" type="ORF">SAMN04490205_0311</name>
    <name evidence="3" type="ORF">TU79_06720</name>
</gene>
<dbReference type="EMBL" id="LT629760">
    <property type="protein sequence ID" value="SDR76153.1"/>
    <property type="molecule type" value="Genomic_DNA"/>
</dbReference>
<evidence type="ECO:0000313" key="4">
    <source>
        <dbReference type="EMBL" id="SDR76153.1"/>
    </source>
</evidence>
<evidence type="ECO:0000313" key="6">
    <source>
        <dbReference type="Proteomes" id="UP000183126"/>
    </source>
</evidence>
<reference evidence="4 6" key="2">
    <citation type="submission" date="2016-10" db="EMBL/GenBank/DDBJ databases">
        <authorList>
            <person name="Varghese N."/>
            <person name="Submissions S."/>
        </authorList>
    </citation>
    <scope>NUCLEOTIDE SEQUENCE [LARGE SCALE GENOMIC DNA]</scope>
    <source>
        <strain evidence="4 6">BS3111</strain>
    </source>
</reference>
<dbReference type="Gene3D" id="3.40.50.11550">
    <property type="match status" value="2"/>
</dbReference>
<protein>
    <recommendedName>
        <fullName evidence="2">Dermonecrotic toxin N-terminal domain-containing protein</fullName>
    </recommendedName>
</protein>
<proteinExistence type="predicted"/>
<reference evidence="3 5" key="1">
    <citation type="submission" date="2015-02" db="EMBL/GenBank/DDBJ databases">
        <title>Two Pseudomonas sp. nov. isolated from raw milk.</title>
        <authorList>
            <person name="Wenning M."/>
            <person name="von Neubeck M."/>
            <person name="Huptas C."/>
            <person name="Scherer S."/>
        </authorList>
    </citation>
    <scope>NUCLEOTIDE SEQUENCE [LARGE SCALE GENOMIC DNA]</scope>
    <source>
        <strain evidence="3 5">DSM 14937</strain>
    </source>
</reference>
<dbReference type="OrthoDB" id="5653126at2"/>
<feature type="domain" description="Dermonecrotic toxin N-terminal" evidence="2">
    <location>
        <begin position="491"/>
        <end position="764"/>
    </location>
</feature>
<sequence>MNLRPIDSDAVTTRQPTLNFAAPRHAELTDSVVEAPPGTLPLPTGAVNKPYVGGIKPVQPQHTQLSEHFKVSDTQLLLTQYNTLSKKITMLQAQQPTLKAFIKQRLEQALPEQRPLNAESIEFRIYRKSADGQKGLVSTEPLLSAVARKIQETQAPVINGQEGPEESPGVESGFYIGEQKLKNLSSLRTIATDIGVGFAEANRTFWTRHRPGETSSPQNKLLAMHRELLSTQAALQVVDGTLGQQGKKLVDTFVQYPDLASREREISAGSRPGVYPLRINDNTGTGSLLPGAFIITASDGSSSSVPIWPNGTRNINANELNGPVVAITSENGIEEFKTPAQALEVIAARLNLKHEIATLSEQPSPKAPQGDDLLQRLAPVEDDVIVEGFVTTMRQQTPKIREALTRVMAPENEALHPYMLSDPTVTGPVEDAADLSFQFDGSNALLARNQKLEEKLQPDWLQNLTPVQKAFFSNLDSAEQESNETLFPLLEKFPSLPAFAKQKLTHALKELLKDHYPDKGIDPANIKVSIRSRTAIHAGRFATGEHTRDSVQSLSLVDLALKNLGEWDAGSSTQYSQKTMTATLLDATGKAVVDAQGNPLILDTQALEDLIRPLDMGGKYLEHLAKEMAPDATSGSAGALRKAWYASKLANLKKEAFVAQLDPANYQATLTDNPSQKRSTHWVSATLDHTDPTTWPTVEGHEIRSHALVIDGKAVEGVFVIKSPSHPSLVLCAPNAPDGLTFRELLDQDSLKSLTEKPEWKRYIVDRTTPLDKYELIAKLTQYVPLDLLNEAARNHEKGISLKPTKGPLLDHLYQQQLALSMAKADAASTSTAEVDAASNYNKLVFGIDVASNLLDMVPVVGKGFSTINRLTKAGIKAFRAQGRSLPALLKNPNGWGAVYSDFTVAATGQNIVRQRGLRPVISPRLAITARPAATVKPAIAGSSRPASGATATQVPGMQASARADLSEYGVPDAVLNGKLTPKNGIYLVDSPSGPRSFIRYTDSTDVNRLYEISPVYTFEGSIVRVIDPATRRQVATMTSTGSGEWRLSQLPGGRRGAKRRQKSEWPYNYVDGLLVGGPDFTLTRTVRRQAVRWFRDGMNTYLAQHVAAPLPRPDMPALAHNTSPSQLAREALTTSNGLVLGEQHDQVASNLMLIKNMENFSKSGVTTLYLEGALWADSVPYTAGDIHLVLPQPKNPEYIRKIPTRTDVFFAAEKYGIKVRGLEHDHLTMHSTRTRSAESLNLEHTNERLKEFNYFASKIIEQTPAGEKWIAVVGRRHMNTTQGVPGIAELTGGTGIGVYDAAPGGTTVAVQSIGPAPDPARRFTLDDQVGDYQIHQNVDEYLKPA</sequence>
<accession>A0A0R2ZM44</accession>
<dbReference type="Pfam" id="PF20178">
    <property type="entry name" value="ToxA_N"/>
    <property type="match status" value="1"/>
</dbReference>
<evidence type="ECO:0000259" key="2">
    <source>
        <dbReference type="Pfam" id="PF20178"/>
    </source>
</evidence>
<evidence type="ECO:0000313" key="3">
    <source>
        <dbReference type="EMBL" id="KRP61879.1"/>
    </source>
</evidence>
<name>A0A0R2ZM44_9PSED</name>
<dbReference type="InterPro" id="IPR046673">
    <property type="entry name" value="ToxA_N"/>
</dbReference>
<dbReference type="Proteomes" id="UP000052019">
    <property type="component" value="Unassembled WGS sequence"/>
</dbReference>
<dbReference type="SUPFAM" id="SSF159501">
    <property type="entry name" value="EreA/ChaN-like"/>
    <property type="match status" value="1"/>
</dbReference>
<evidence type="ECO:0000256" key="1">
    <source>
        <dbReference type="SAM" id="MobiDB-lite"/>
    </source>
</evidence>
<feature type="region of interest" description="Disordered" evidence="1">
    <location>
        <begin position="1038"/>
        <end position="1061"/>
    </location>
</feature>